<evidence type="ECO:0000313" key="2">
    <source>
        <dbReference type="Proteomes" id="UP000014541"/>
    </source>
</evidence>
<reference evidence="1 2" key="1">
    <citation type="submission" date="2013-04" db="EMBL/GenBank/DDBJ databases">
        <title>The Genome Sequence of Treponema maltophilum ATCC 51939.</title>
        <authorList>
            <consortium name="The Broad Institute Genomics Platform"/>
            <person name="Earl A."/>
            <person name="Ward D."/>
            <person name="Feldgarden M."/>
            <person name="Gevers D."/>
            <person name="Leonetti C."/>
            <person name="Blanton J.M."/>
            <person name="Dewhirst F.E."/>
            <person name="Izard J."/>
            <person name="Walker B."/>
            <person name="Young S."/>
            <person name="Zeng Q."/>
            <person name="Gargeya S."/>
            <person name="Fitzgerald M."/>
            <person name="Haas B."/>
            <person name="Abouelleil A."/>
            <person name="Allen A.W."/>
            <person name="Alvarado L."/>
            <person name="Arachchi H.M."/>
            <person name="Berlin A.M."/>
            <person name="Chapman S.B."/>
            <person name="Gainer-Dewar J."/>
            <person name="Goldberg J."/>
            <person name="Griggs A."/>
            <person name="Gujja S."/>
            <person name="Hansen M."/>
            <person name="Howarth C."/>
            <person name="Imamovic A."/>
            <person name="Ireland A."/>
            <person name="Larimer J."/>
            <person name="McCowan C."/>
            <person name="Murphy C."/>
            <person name="Pearson M."/>
            <person name="Poon T.W."/>
            <person name="Priest M."/>
            <person name="Roberts A."/>
            <person name="Saif S."/>
            <person name="Shea T."/>
            <person name="Sisk P."/>
            <person name="Sykes S."/>
            <person name="Wortman J."/>
            <person name="Nusbaum C."/>
            <person name="Birren B."/>
        </authorList>
    </citation>
    <scope>NUCLEOTIDE SEQUENCE [LARGE SCALE GENOMIC DNA]</scope>
    <source>
        <strain evidence="1 2">ATCC 51939</strain>
    </source>
</reference>
<comment type="caution">
    <text evidence="1">The sequence shown here is derived from an EMBL/GenBank/DDBJ whole genome shotgun (WGS) entry which is preliminary data.</text>
</comment>
<dbReference type="eggNOG" id="COG0561">
    <property type="taxonomic scope" value="Bacteria"/>
</dbReference>
<dbReference type="Proteomes" id="UP000014541">
    <property type="component" value="Unassembled WGS sequence"/>
</dbReference>
<dbReference type="Pfam" id="PF08282">
    <property type="entry name" value="Hydrolase_3"/>
    <property type="match status" value="1"/>
</dbReference>
<dbReference type="InterPro" id="IPR036412">
    <property type="entry name" value="HAD-like_sf"/>
</dbReference>
<dbReference type="GO" id="GO:0005829">
    <property type="term" value="C:cytosol"/>
    <property type="evidence" value="ECO:0007669"/>
    <property type="project" value="TreeGrafter"/>
</dbReference>
<dbReference type="Gene3D" id="3.40.50.1000">
    <property type="entry name" value="HAD superfamily/HAD-like"/>
    <property type="match status" value="1"/>
</dbReference>
<dbReference type="RefSeq" id="WP_016526361.1">
    <property type="nucleotide sequence ID" value="NZ_KE332518.1"/>
</dbReference>
<keyword evidence="2" id="KW-1185">Reference proteome</keyword>
<dbReference type="InterPro" id="IPR023214">
    <property type="entry name" value="HAD_sf"/>
</dbReference>
<dbReference type="PANTHER" id="PTHR10000:SF8">
    <property type="entry name" value="HAD SUPERFAMILY HYDROLASE-LIKE, TYPE 3"/>
    <property type="match status" value="1"/>
</dbReference>
<dbReference type="EMBL" id="ATFF01000006">
    <property type="protein sequence ID" value="EPF31752.1"/>
    <property type="molecule type" value="Genomic_DNA"/>
</dbReference>
<protein>
    <submittedName>
        <fullName evidence="1">Cof-like hydrolase</fullName>
    </submittedName>
</protein>
<dbReference type="Gene3D" id="3.30.1240.10">
    <property type="match status" value="1"/>
</dbReference>
<dbReference type="AlphaFoldDB" id="S3KHN2"/>
<sequence>MSDRIEAKIIALDLDDTLLKTDLTISDYTVGIIQKAVNRGIYVTLCSGRTDNAILPYVRRLEIAGTQGGRYIIAQNGASIIDLHERKVIYSRFVDSDVLVRAFRIANNNGFACQVYDPSTIYIPFKNKWADTDLKLSRLKERVVPNFEEFLTEKQHAKMVISGEPADIARLESDLRTELGGTCVLFTSKPFFLEILPKDTGKGEALLWLAERLGVPQKNTMAFGDAMNDESMIRLAGCSVAMKNGSEAIKKLAAYTSEFTNDEDGVARFIEKHVL</sequence>
<gene>
    <name evidence="1" type="ORF">HMPREF9194_02104</name>
</gene>
<dbReference type="NCBIfam" id="TIGR01484">
    <property type="entry name" value="HAD-SF-IIB"/>
    <property type="match status" value="1"/>
</dbReference>
<dbReference type="CDD" id="cd07516">
    <property type="entry name" value="HAD_Pase"/>
    <property type="match status" value="1"/>
</dbReference>
<dbReference type="InterPro" id="IPR000150">
    <property type="entry name" value="Cof"/>
</dbReference>
<dbReference type="InterPro" id="IPR006379">
    <property type="entry name" value="HAD-SF_hydro_IIB"/>
</dbReference>
<dbReference type="PROSITE" id="PS01229">
    <property type="entry name" value="COF_2"/>
    <property type="match status" value="1"/>
</dbReference>
<evidence type="ECO:0000313" key="1">
    <source>
        <dbReference type="EMBL" id="EPF31752.1"/>
    </source>
</evidence>
<dbReference type="PANTHER" id="PTHR10000">
    <property type="entry name" value="PHOSPHOSERINE PHOSPHATASE"/>
    <property type="match status" value="1"/>
</dbReference>
<keyword evidence="1" id="KW-0378">Hydrolase</keyword>
<proteinExistence type="predicted"/>
<name>S3KHN2_TREMA</name>
<dbReference type="GO" id="GO:0016791">
    <property type="term" value="F:phosphatase activity"/>
    <property type="evidence" value="ECO:0007669"/>
    <property type="project" value="TreeGrafter"/>
</dbReference>
<dbReference type="HOGENOM" id="CLU_044146_0_1_12"/>
<dbReference type="PATRIC" id="fig|1125699.3.peg.2127"/>
<accession>S3KHN2</accession>
<dbReference type="NCBIfam" id="TIGR00099">
    <property type="entry name" value="Cof-subfamily"/>
    <property type="match status" value="1"/>
</dbReference>
<dbReference type="SFLD" id="SFLDG01140">
    <property type="entry name" value="C2.B:_Phosphomannomutase_and_P"/>
    <property type="match status" value="1"/>
</dbReference>
<organism evidence="1 2">
    <name type="scientific">Treponema maltophilum ATCC 51939</name>
    <dbReference type="NCBI Taxonomy" id="1125699"/>
    <lineage>
        <taxon>Bacteria</taxon>
        <taxon>Pseudomonadati</taxon>
        <taxon>Spirochaetota</taxon>
        <taxon>Spirochaetia</taxon>
        <taxon>Spirochaetales</taxon>
        <taxon>Treponemataceae</taxon>
        <taxon>Treponema</taxon>
    </lineage>
</organism>
<dbReference type="STRING" id="1125699.HMPREF9194_02104"/>
<dbReference type="GO" id="GO:0000287">
    <property type="term" value="F:magnesium ion binding"/>
    <property type="evidence" value="ECO:0007669"/>
    <property type="project" value="TreeGrafter"/>
</dbReference>
<dbReference type="SUPFAM" id="SSF56784">
    <property type="entry name" value="HAD-like"/>
    <property type="match status" value="1"/>
</dbReference>
<dbReference type="SFLD" id="SFLDS00003">
    <property type="entry name" value="Haloacid_Dehalogenase"/>
    <property type="match status" value="1"/>
</dbReference>